<dbReference type="PROSITE" id="PS01129">
    <property type="entry name" value="PSI_RLU"/>
    <property type="match status" value="1"/>
</dbReference>
<accession>A0A8H7BN15</accession>
<keyword evidence="7" id="KW-1185">Reference proteome</keyword>
<dbReference type="Proteomes" id="UP000605846">
    <property type="component" value="Unassembled WGS sequence"/>
</dbReference>
<comment type="caution">
    <text evidence="6">The sequence shown here is derived from an EMBL/GenBank/DDBJ whole genome shotgun (WGS) entry which is preliminary data.</text>
</comment>
<evidence type="ECO:0000313" key="7">
    <source>
        <dbReference type="Proteomes" id="UP000605846"/>
    </source>
</evidence>
<gene>
    <name evidence="6" type="ORF">EC973_008743</name>
</gene>
<evidence type="ECO:0000256" key="2">
    <source>
        <dbReference type="PROSITE-ProRule" id="PRU00182"/>
    </source>
</evidence>
<proteinExistence type="inferred from homology"/>
<dbReference type="PANTHER" id="PTHR21600">
    <property type="entry name" value="MITOCHONDRIAL RNA PSEUDOURIDINE SYNTHASE"/>
    <property type="match status" value="1"/>
</dbReference>
<name>A0A8H7BN15_9FUNG</name>
<feature type="domain" description="Pseudouridine synthase RsuA/RluA-like" evidence="5">
    <location>
        <begin position="140"/>
        <end position="286"/>
    </location>
</feature>
<keyword evidence="2" id="KW-0694">RNA-binding</keyword>
<dbReference type="InterPro" id="IPR006225">
    <property type="entry name" value="PsdUridine_synth_RluC/D"/>
</dbReference>
<sequence>MQSDQKQVPRKRKASDDGQPSESTRRKRRTDFRDAEDLAHVNYIFENGLRKVEPYYFKYQAYAKGRWLARTILDVFTTEFRDRDEAYYKHAIEKGLITINNEKANLDTIVRNNDVIGHQIHRHEPPATDKPIKIVYQEKDLYVIDKPGGIAVHPAGRYRHNTVLHVLRKQHNIETLYPANRLDRLTSGLMLIALNPQRAKELEQEMSQGKIQKEYVCRVAGEFPKEQVVCEAPIKVISFKLSLNYVHEDGKYCKTIFERIAYDGKTSVVRCKPLTGRTHQIRVHLRYLGYPIANDPLYGDQTAWASYLHSSHKLTESEAETVQKKLLQNATEEEASTSGPEKDRCADCGVVMMPDPKPEELYIWLHAWRYSGNGWSYETRLPEWANVANIGDQ</sequence>
<dbReference type="InterPro" id="IPR020103">
    <property type="entry name" value="PsdUridine_synth_cat_dom_sf"/>
</dbReference>
<comment type="similarity">
    <text evidence="3">Belongs to the pseudouridine synthase RluA family.</text>
</comment>
<dbReference type="CDD" id="cd02557">
    <property type="entry name" value="PseudoU_synth_ScRIB2"/>
    <property type="match status" value="1"/>
</dbReference>
<dbReference type="InterPro" id="IPR006224">
    <property type="entry name" value="PsdUridine_synth_RluA-like_CS"/>
</dbReference>
<dbReference type="GO" id="GO:0003723">
    <property type="term" value="F:RNA binding"/>
    <property type="evidence" value="ECO:0007669"/>
    <property type="project" value="UniProtKB-KW"/>
</dbReference>
<dbReference type="InterPro" id="IPR006145">
    <property type="entry name" value="PsdUridine_synth_RsuA/RluA"/>
</dbReference>
<evidence type="ECO:0000256" key="1">
    <source>
        <dbReference type="PIRSR" id="PIRSR606225-1"/>
    </source>
</evidence>
<dbReference type="GO" id="GO:0009982">
    <property type="term" value="F:pseudouridine synthase activity"/>
    <property type="evidence" value="ECO:0007669"/>
    <property type="project" value="InterPro"/>
</dbReference>
<evidence type="ECO:0000256" key="4">
    <source>
        <dbReference type="SAM" id="MobiDB-lite"/>
    </source>
</evidence>
<dbReference type="PANTHER" id="PTHR21600:SF40">
    <property type="entry name" value="PSEUDOURIDYLATE SYNTHASE RPUSD2"/>
    <property type="match status" value="1"/>
</dbReference>
<evidence type="ECO:0000256" key="3">
    <source>
        <dbReference type="RuleBase" id="RU362028"/>
    </source>
</evidence>
<evidence type="ECO:0000313" key="6">
    <source>
        <dbReference type="EMBL" id="KAF7726409.1"/>
    </source>
</evidence>
<feature type="region of interest" description="Disordered" evidence="4">
    <location>
        <begin position="1"/>
        <end position="31"/>
    </location>
</feature>
<dbReference type="GO" id="GO:0000455">
    <property type="term" value="P:enzyme-directed rRNA pseudouridine synthesis"/>
    <property type="evidence" value="ECO:0007669"/>
    <property type="project" value="TreeGrafter"/>
</dbReference>
<comment type="catalytic activity">
    <reaction evidence="3">
        <text>a uridine in RNA = a pseudouridine in RNA</text>
        <dbReference type="Rhea" id="RHEA:48348"/>
        <dbReference type="Rhea" id="RHEA-COMP:12068"/>
        <dbReference type="Rhea" id="RHEA-COMP:12069"/>
        <dbReference type="ChEBI" id="CHEBI:65314"/>
        <dbReference type="ChEBI" id="CHEBI:65315"/>
    </reaction>
</comment>
<dbReference type="SUPFAM" id="SSF55120">
    <property type="entry name" value="Pseudouridine synthase"/>
    <property type="match status" value="1"/>
</dbReference>
<evidence type="ECO:0000259" key="5">
    <source>
        <dbReference type="Pfam" id="PF00849"/>
    </source>
</evidence>
<dbReference type="NCBIfam" id="TIGR00005">
    <property type="entry name" value="rluA_subfam"/>
    <property type="match status" value="1"/>
</dbReference>
<organism evidence="6 7">
    <name type="scientific">Apophysomyces ossiformis</name>
    <dbReference type="NCBI Taxonomy" id="679940"/>
    <lineage>
        <taxon>Eukaryota</taxon>
        <taxon>Fungi</taxon>
        <taxon>Fungi incertae sedis</taxon>
        <taxon>Mucoromycota</taxon>
        <taxon>Mucoromycotina</taxon>
        <taxon>Mucoromycetes</taxon>
        <taxon>Mucorales</taxon>
        <taxon>Mucorineae</taxon>
        <taxon>Mucoraceae</taxon>
        <taxon>Apophysomyces</taxon>
    </lineage>
</organism>
<keyword evidence="3" id="KW-0413">Isomerase</keyword>
<dbReference type="EMBL" id="JABAYA010000079">
    <property type="protein sequence ID" value="KAF7726409.1"/>
    <property type="molecule type" value="Genomic_DNA"/>
</dbReference>
<protein>
    <recommendedName>
        <fullName evidence="3">Pseudouridine synthase</fullName>
        <ecNumber evidence="3">5.4.99.-</ecNumber>
    </recommendedName>
</protein>
<comment type="function">
    <text evidence="3">Responsible for synthesis of pseudouridine from uracil.</text>
</comment>
<dbReference type="OrthoDB" id="424794at2759"/>
<dbReference type="Gene3D" id="3.30.2350.10">
    <property type="entry name" value="Pseudouridine synthase"/>
    <property type="match status" value="1"/>
</dbReference>
<reference evidence="6" key="1">
    <citation type="submission" date="2020-01" db="EMBL/GenBank/DDBJ databases">
        <title>Genome Sequencing of Three Apophysomyces-Like Fungal Strains Confirms a Novel Fungal Genus in the Mucoromycota with divergent Burkholderia-like Endosymbiotic Bacteria.</title>
        <authorList>
            <person name="Stajich J.E."/>
            <person name="Macias A.M."/>
            <person name="Carter-House D."/>
            <person name="Lovett B."/>
            <person name="Kasson L.R."/>
            <person name="Berry K."/>
            <person name="Grigoriev I."/>
            <person name="Chang Y."/>
            <person name="Spatafora J."/>
            <person name="Kasson M.T."/>
        </authorList>
    </citation>
    <scope>NUCLEOTIDE SEQUENCE</scope>
    <source>
        <strain evidence="6">NRRL A-21654</strain>
    </source>
</reference>
<dbReference type="Pfam" id="PF00849">
    <property type="entry name" value="PseudoU_synth_2"/>
    <property type="match status" value="1"/>
</dbReference>
<dbReference type="PROSITE" id="PS50889">
    <property type="entry name" value="S4"/>
    <property type="match status" value="1"/>
</dbReference>
<dbReference type="AlphaFoldDB" id="A0A8H7BN15"/>
<dbReference type="InterPro" id="IPR050188">
    <property type="entry name" value="RluA_PseudoU_synthase"/>
</dbReference>
<dbReference type="EC" id="5.4.99.-" evidence="3"/>
<feature type="active site" evidence="1">
    <location>
        <position position="183"/>
    </location>
</feature>